<reference evidence="4" key="1">
    <citation type="journal article" date="2016" name="Nat. Biotechnol.">
        <title>Sequencing wild and cultivated cassava and related species reveals extensive interspecific hybridization and genetic diversity.</title>
        <authorList>
            <person name="Bredeson J.V."/>
            <person name="Lyons J.B."/>
            <person name="Prochnik S.E."/>
            <person name="Wu G.A."/>
            <person name="Ha C.M."/>
            <person name="Edsinger-Gonzales E."/>
            <person name="Grimwood J."/>
            <person name="Schmutz J."/>
            <person name="Rabbi I.Y."/>
            <person name="Egesi C."/>
            <person name="Nauluvula P."/>
            <person name="Lebot V."/>
            <person name="Ndunguru J."/>
            <person name="Mkamilo G."/>
            <person name="Bart R.S."/>
            <person name="Setter T.L."/>
            <person name="Gleadow R.M."/>
            <person name="Kulakow P."/>
            <person name="Ferguson M.E."/>
            <person name="Rounsley S."/>
            <person name="Rokhsar D.S."/>
        </authorList>
    </citation>
    <scope>NUCLEOTIDE SEQUENCE [LARGE SCALE GENOMIC DNA]</scope>
    <source>
        <strain evidence="4">cv. AM560-2</strain>
    </source>
</reference>
<name>A0A2C9U748_MANES</name>
<gene>
    <name evidence="3" type="ORF">MANES_17G113000v8</name>
</gene>
<keyword evidence="1" id="KW-0472">Membrane</keyword>
<proteinExistence type="predicted"/>
<dbReference type="PANTHER" id="PTHR16212:SF4">
    <property type="entry name" value="FOCADHESIN"/>
    <property type="match status" value="1"/>
</dbReference>
<dbReference type="SUPFAM" id="SSF48371">
    <property type="entry name" value="ARM repeat"/>
    <property type="match status" value="1"/>
</dbReference>
<keyword evidence="1" id="KW-0812">Transmembrane</keyword>
<sequence>MDSYAPLLEKTRVPQPSLQKFAVVSIFTKLRSAPAYLDPDSDPGRDAISQCLHSSSPAVVDQTVRELCRLVLDSKLDLSRGLLELQSALEGADSKFVGLLVKGLGFIIRVGFQRNHGSWWVGSPDNHPFVKILSCRTEIHSELVHQVLLFVAQNRRLGMEEVCEFLRPFLIFSILRIPFLGSSSSLFARQLISSMTSFCCSYPNEAIPILQLLMGCLKYLPHRNSDELRDSYCFLECIVDAYSVVLRQLVQIGLLVGEAQRFGVELSETILSLLTLPGHSAGAEPIVDLVKWLFVIQKDLSLCYIPELSSTVLSLFIILIQSDLEHEQLSLLKFLIFLLKWKSENGFVDRTKCDFSEELVFTFPVISLMSSTSRSVKGAAADLLLVLEKLLLQVLREPRTKLVTEGRFPSISSPGSIVYRLLQHLWFQDQFSQSTSFFVNFASNDKTDAKGTHSQARTWASQLREYTLRIIDRRKSSQFISQSEETYLKGISPLLCAITGVLVMHQSLGNIAIDLLATIVTMDPQQGVPMLLAILFYCNIFTRNDINYQYMLPKLLAMLPSLASHFLMIPLIIQTILPMLRNGGQSALYATGVRLLCQTWAINDRAFGNLQAVLLPIRFSEFNSDRNICISLATSVRDVCSKNPDRGVDIILSVSACIESKDPIIQALGLQSLAYLCEADVIDFYTAWDVIAKHVLEYSSDPVLAQSVCCLLRWGALDAEAYPEASKNVLQILWDVAVSVHFSHVVQWAKARAAAFEALSQYEVSHIEKGIPDFKRESMELLLSETDTDVLKAMEGFEVKIITHEHMNRRRLVKERKVTGSKIEKLLDILPQVLFPSDEKSNAGKLPGAALLCLSFTPKDVNNLGLSRASLDVHAAYENALVEIASSLQLSRNIFVALLSLQSWKTFMRRWMRASLLLLDAKAPSVALDKTSKAANNILKIMMRLAEESIPRSAENIALAVGALCVVLPPSAHTIKSTASNFLLNWMFQYEHEYRQWSSAISLGLISSCLHVTDHKQKFQNITGLIEVLCGSKSTLVKGACGVGLGFSCQDLLTRVEAASSNELDRDDYKIREFALLGKVVRTLLLMTSKLSQASCDILEGLSSYFPPGIGDLEPNMTSELFPEKHDDLEEDIWGVAGLVLGLGSSVSAIYRAGAHDVVLKIKDLILSWTPHFDTLVINSGFSSEATDKVLSVGSCLVLPVVVAFCQRVELMNGNELDHLITGYTELISELQSVKKSGAIHQSLLMASCIGAGSLLSCILNEAVHPIKVERIKGLLETFRKCYSNPYPALVHMGGMLGVINAMGANAGIFIHNYHFPSPVRTGYEQKDSSYVLGPLFSSPICESHLTALIQEIFLVAQNSDDLQMKHIAAWAVSFLRNFLWSKELLDVDNGIQTDVANSKTVSRSFSNDSLVMKLSLWLMHLHYSAEGKSPRVGTVSVVLRCLSGAPRLPTMDWGSIIRRCMRYEAQLSELLPPDSALEKRSLREESLLFSIAHANQFDPLLTFLDELSEVSRFRTLELNLQSCLLVHLADLTKVFSSSRLEKLFDDITEFFSSDSSPKMYNSNQTRSLRISFWRGLCQCLDEASLSSLEYMPNVEKCMEVLFSMLPVSESSAVGSHMLNPVQEWREAVKCLAKARVNWLLDFLQVPLVNLIQGDEQFNETLKKIVAKAKLVRMGSITLTELGRLKAYILNSRSYGIWNVLVEVVAALQYAAEGSVKRQWLVDAVEISCVSSYPSTALQFVGLLSGSCCKYMPLLTLDRLTVLSDLPVTLPSLLSEPSWEIVAESIVSHLLVSTERIYHWVTHVRMVLDNDAANMQAIDESENDMVDFLLPVMHQVCLSLKHYLPLEKQLKLASIVIK</sequence>
<dbReference type="EMBL" id="CM004403">
    <property type="protein sequence ID" value="OAY25705.1"/>
    <property type="molecule type" value="Genomic_DNA"/>
</dbReference>
<dbReference type="GO" id="GO:0043447">
    <property type="term" value="P:alkane biosynthetic process"/>
    <property type="evidence" value="ECO:0007669"/>
    <property type="project" value="EnsemblPlants"/>
</dbReference>
<dbReference type="GO" id="GO:1900369">
    <property type="term" value="P:negative regulation of post-transcriptional gene silencing by regulatory ncRNA"/>
    <property type="evidence" value="ECO:0007669"/>
    <property type="project" value="EnsemblPlants"/>
</dbReference>
<evidence type="ECO:0000256" key="1">
    <source>
        <dbReference type="SAM" id="Phobius"/>
    </source>
</evidence>
<evidence type="ECO:0000259" key="2">
    <source>
        <dbReference type="Pfam" id="PF12530"/>
    </source>
</evidence>
<dbReference type="InterPro" id="IPR022542">
    <property type="entry name" value="FOCAD/RST1_DUF3730"/>
</dbReference>
<protein>
    <recommendedName>
        <fullName evidence="2">DUF3730 domain-containing protein</fullName>
    </recommendedName>
</protein>
<accession>A0A2C9U748</accession>
<dbReference type="GO" id="GO:0005737">
    <property type="term" value="C:cytoplasm"/>
    <property type="evidence" value="ECO:0007669"/>
    <property type="project" value="EnsemblPlants"/>
</dbReference>
<dbReference type="InterPro" id="IPR045163">
    <property type="entry name" value="Focadhesin/RST1"/>
</dbReference>
<feature type="transmembrane region" description="Helical" evidence="1">
    <location>
        <begin position="555"/>
        <end position="577"/>
    </location>
</feature>
<dbReference type="PANTHER" id="PTHR16212">
    <property type="entry name" value="FOCADHESIN FAMILY MEMBER"/>
    <property type="match status" value="1"/>
</dbReference>
<keyword evidence="4" id="KW-1185">Reference proteome</keyword>
<keyword evidence="1" id="KW-1133">Transmembrane helix</keyword>
<feature type="transmembrane region" description="Helical" evidence="1">
    <location>
        <begin position="527"/>
        <end position="543"/>
    </location>
</feature>
<dbReference type="InterPro" id="IPR016024">
    <property type="entry name" value="ARM-type_fold"/>
</dbReference>
<evidence type="ECO:0000313" key="4">
    <source>
        <dbReference type="Proteomes" id="UP000091857"/>
    </source>
</evidence>
<dbReference type="GO" id="GO:0010143">
    <property type="term" value="P:cutin biosynthetic process"/>
    <property type="evidence" value="ECO:0007669"/>
    <property type="project" value="EnsemblPlants"/>
</dbReference>
<dbReference type="STRING" id="3983.A0A2C9U748"/>
<feature type="domain" description="DUF3730" evidence="2">
    <location>
        <begin position="82"/>
        <end position="359"/>
    </location>
</feature>
<dbReference type="Pfam" id="PF12530">
    <property type="entry name" value="DUF3730"/>
    <property type="match status" value="2"/>
</dbReference>
<dbReference type="GO" id="GO:0009793">
    <property type="term" value="P:embryo development ending in seed dormancy"/>
    <property type="evidence" value="ECO:0007669"/>
    <property type="project" value="EnsemblPlants"/>
</dbReference>
<dbReference type="Gramene" id="Manes.17G113000.1.v8.1">
    <property type="protein sequence ID" value="Manes.17G113000.1.v8.1.CDS"/>
    <property type="gene ID" value="Manes.17G113000.v8.1"/>
</dbReference>
<evidence type="ECO:0000313" key="3">
    <source>
        <dbReference type="EMBL" id="OAY25705.1"/>
    </source>
</evidence>
<dbReference type="Proteomes" id="UP000091857">
    <property type="component" value="Chromosome 17"/>
</dbReference>
<feature type="domain" description="DUF3730" evidence="2">
    <location>
        <begin position="549"/>
        <end position="759"/>
    </location>
</feature>
<comment type="caution">
    <text evidence="3">The sequence shown here is derived from an EMBL/GenBank/DDBJ whole genome shotgun (WGS) entry which is preliminary data.</text>
</comment>
<organism evidence="3 4">
    <name type="scientific">Manihot esculenta</name>
    <name type="common">Cassava</name>
    <name type="synonym">Jatropha manihot</name>
    <dbReference type="NCBI Taxonomy" id="3983"/>
    <lineage>
        <taxon>Eukaryota</taxon>
        <taxon>Viridiplantae</taxon>
        <taxon>Streptophyta</taxon>
        <taxon>Embryophyta</taxon>
        <taxon>Tracheophyta</taxon>
        <taxon>Spermatophyta</taxon>
        <taxon>Magnoliopsida</taxon>
        <taxon>eudicotyledons</taxon>
        <taxon>Gunneridae</taxon>
        <taxon>Pentapetalae</taxon>
        <taxon>rosids</taxon>
        <taxon>fabids</taxon>
        <taxon>Malpighiales</taxon>
        <taxon>Euphorbiaceae</taxon>
        <taxon>Crotonoideae</taxon>
        <taxon>Manihoteae</taxon>
        <taxon>Manihot</taxon>
    </lineage>
</organism>